<accession>A0ABW3T8E1</accession>
<sequence length="245" mass="24585">MATAQGQPPRDAVIVAHGAPAEPAPQELVLKALAAATAPHLPQGWRVRGATMAADGALECALAGLSNPLIYPFFMAEGFFTGTLLPRRLAEAGITGAVQTAPFGVDPALPGLMARVALEAALASGITPADSALLVAAHGSKVSRTSADSTHAMVAALGPLTGFGRILAGFVEEAPFLADQARALGRGICLPFFALEAGHVVGDIPEAMAEAGFDGPILPPIGQHPDVPALIAAALIRAAAGHPAA</sequence>
<protein>
    <submittedName>
        <fullName evidence="3">CbiX/SirB N-terminal domain-containing protein</fullName>
    </submittedName>
</protein>
<dbReference type="PANTHER" id="PTHR33542">
    <property type="entry name" value="SIROHYDROCHLORIN FERROCHELATASE, CHLOROPLASTIC"/>
    <property type="match status" value="1"/>
</dbReference>
<evidence type="ECO:0000313" key="3">
    <source>
        <dbReference type="EMBL" id="MFD1193168.1"/>
    </source>
</evidence>
<dbReference type="SUPFAM" id="SSF53800">
    <property type="entry name" value="Chelatase"/>
    <property type="match status" value="2"/>
</dbReference>
<reference evidence="4" key="1">
    <citation type="journal article" date="2019" name="Int. J. Syst. Evol. Microbiol.">
        <title>The Global Catalogue of Microorganisms (GCM) 10K type strain sequencing project: providing services to taxonomists for standard genome sequencing and annotation.</title>
        <authorList>
            <consortium name="The Broad Institute Genomics Platform"/>
            <consortium name="The Broad Institute Genome Sequencing Center for Infectious Disease"/>
            <person name="Wu L."/>
            <person name="Ma J."/>
        </authorList>
    </citation>
    <scope>NUCLEOTIDE SEQUENCE [LARGE SCALE GENOMIC DNA]</scope>
    <source>
        <strain evidence="4">CCUG 55328</strain>
    </source>
</reference>
<dbReference type="EMBL" id="JBHTKR010000001">
    <property type="protein sequence ID" value="MFD1193168.1"/>
    <property type="molecule type" value="Genomic_DNA"/>
</dbReference>
<gene>
    <name evidence="3" type="ORF">ACFQ3C_00615</name>
</gene>
<organism evidence="3 4">
    <name type="scientific">Seohaeicola saemankumensis</name>
    <dbReference type="NCBI Taxonomy" id="481181"/>
    <lineage>
        <taxon>Bacteria</taxon>
        <taxon>Pseudomonadati</taxon>
        <taxon>Pseudomonadota</taxon>
        <taxon>Alphaproteobacteria</taxon>
        <taxon>Rhodobacterales</taxon>
        <taxon>Roseobacteraceae</taxon>
        <taxon>Seohaeicola</taxon>
    </lineage>
</organism>
<keyword evidence="2" id="KW-0456">Lyase</keyword>
<keyword evidence="4" id="KW-1185">Reference proteome</keyword>
<evidence type="ECO:0000313" key="4">
    <source>
        <dbReference type="Proteomes" id="UP001597151"/>
    </source>
</evidence>
<dbReference type="Proteomes" id="UP001597151">
    <property type="component" value="Unassembled WGS sequence"/>
</dbReference>
<dbReference type="PANTHER" id="PTHR33542:SF3">
    <property type="entry name" value="SIROHYDROCHLORIN FERROCHELATASE, CHLOROPLASTIC"/>
    <property type="match status" value="1"/>
</dbReference>
<name>A0ABW3T8E1_9RHOB</name>
<dbReference type="RefSeq" id="WP_380788172.1">
    <property type="nucleotide sequence ID" value="NZ_JBHTKR010000001.1"/>
</dbReference>
<comment type="caution">
    <text evidence="3">The sequence shown here is derived from an EMBL/GenBank/DDBJ whole genome shotgun (WGS) entry which is preliminary data.</text>
</comment>
<evidence type="ECO:0000256" key="1">
    <source>
        <dbReference type="ARBA" id="ARBA00022723"/>
    </source>
</evidence>
<dbReference type="InterPro" id="IPR050963">
    <property type="entry name" value="Sirohydro_Cobaltochel/CbiX"/>
</dbReference>
<dbReference type="InterPro" id="IPR002762">
    <property type="entry name" value="CbiX-like"/>
</dbReference>
<keyword evidence="1" id="KW-0479">Metal-binding</keyword>
<dbReference type="CDD" id="cd03416">
    <property type="entry name" value="CbiX_SirB_N"/>
    <property type="match status" value="1"/>
</dbReference>
<dbReference type="Pfam" id="PF01903">
    <property type="entry name" value="CbiX"/>
    <property type="match status" value="1"/>
</dbReference>
<dbReference type="Gene3D" id="3.40.50.1400">
    <property type="match status" value="2"/>
</dbReference>
<evidence type="ECO:0000256" key="2">
    <source>
        <dbReference type="ARBA" id="ARBA00023239"/>
    </source>
</evidence>
<proteinExistence type="predicted"/>